<dbReference type="eggNOG" id="ENOG5032A39">
    <property type="taxonomic scope" value="Bacteria"/>
</dbReference>
<organism evidence="1 2">
    <name type="scientific">Thauera terpenica 58Eu</name>
    <dbReference type="NCBI Taxonomy" id="1348657"/>
    <lineage>
        <taxon>Bacteria</taxon>
        <taxon>Pseudomonadati</taxon>
        <taxon>Pseudomonadota</taxon>
        <taxon>Betaproteobacteria</taxon>
        <taxon>Rhodocyclales</taxon>
        <taxon>Zoogloeaceae</taxon>
        <taxon>Thauera</taxon>
    </lineage>
</organism>
<keyword evidence="2" id="KW-1185">Reference proteome</keyword>
<dbReference type="EMBL" id="ATJV01000125">
    <property type="protein sequence ID" value="EPZ13714.1"/>
    <property type="molecule type" value="Genomic_DNA"/>
</dbReference>
<dbReference type="AlphaFoldDB" id="T0ALI9"/>
<sequence length="116" mass="13536">MPPGQLERAWEVLHVLKGLQIERTGDPLCLRVRYSVLDYSLEALEDALRDAGCALDNALYTKLVRALIYFCEETQRHNLDSPERLIKQSQEVYIQAWDQHPHGDRDDTPVELREYK</sequence>
<reference evidence="1 2" key="1">
    <citation type="submission" date="2013-06" db="EMBL/GenBank/DDBJ databases">
        <title>Draft genome sequence of Thauera terpenica.</title>
        <authorList>
            <person name="Liu B."/>
            <person name="Frostegard A.H."/>
            <person name="Shapleigh J.P."/>
        </authorList>
    </citation>
    <scope>NUCLEOTIDE SEQUENCE [LARGE SCALE GENOMIC DNA]</scope>
    <source>
        <strain evidence="1 2">58Eu</strain>
    </source>
</reference>
<protein>
    <submittedName>
        <fullName evidence="1">Uncharacterized protein</fullName>
    </submittedName>
</protein>
<name>T0ALI9_9RHOO</name>
<dbReference type="STRING" id="1348657.M622_08430"/>
<evidence type="ECO:0000313" key="1">
    <source>
        <dbReference type="EMBL" id="EPZ13714.1"/>
    </source>
</evidence>
<evidence type="ECO:0000313" key="2">
    <source>
        <dbReference type="Proteomes" id="UP000015455"/>
    </source>
</evidence>
<gene>
    <name evidence="1" type="ORF">M622_08430</name>
</gene>
<dbReference type="PATRIC" id="fig|1348657.5.peg.3729"/>
<dbReference type="Proteomes" id="UP000015455">
    <property type="component" value="Unassembled WGS sequence"/>
</dbReference>
<comment type="caution">
    <text evidence="1">The sequence shown here is derived from an EMBL/GenBank/DDBJ whole genome shotgun (WGS) entry which is preliminary data.</text>
</comment>
<proteinExistence type="predicted"/>
<accession>T0ALI9</accession>